<comment type="caution">
    <text evidence="1">The sequence shown here is derived from an EMBL/GenBank/DDBJ whole genome shotgun (WGS) entry which is preliminary data.</text>
</comment>
<protein>
    <submittedName>
        <fullName evidence="1">N-acetylneuraminic acid synthase</fullName>
    </submittedName>
</protein>
<gene>
    <name evidence="1" type="ORF">AK33_11315</name>
</gene>
<proteinExistence type="predicted"/>
<keyword evidence="2" id="KW-1185">Reference proteome</keyword>
<dbReference type="EMBL" id="JANJ01000009">
    <property type="protein sequence ID" value="EXI61327.1"/>
    <property type="molecule type" value="Genomic_DNA"/>
</dbReference>
<dbReference type="OrthoDB" id="88385at2"/>
<dbReference type="Proteomes" id="UP000054123">
    <property type="component" value="Unassembled WGS sequence"/>
</dbReference>
<accession>A0A011N9P7</accession>
<name>A0A011N9P7_9PAST</name>
<dbReference type="InterPro" id="IPR012477">
    <property type="entry name" value="Glyco_transf_52"/>
</dbReference>
<dbReference type="PATRIC" id="fig|1450449.3.peg.2258"/>
<dbReference type="AlphaFoldDB" id="A0A011N9P7"/>
<evidence type="ECO:0000313" key="1">
    <source>
        <dbReference type="EMBL" id="EXI61327.1"/>
    </source>
</evidence>
<organism evidence="1 2">
    <name type="scientific">Mannheimia granulomatis</name>
    <dbReference type="NCBI Taxonomy" id="85402"/>
    <lineage>
        <taxon>Bacteria</taxon>
        <taxon>Pseudomonadati</taxon>
        <taxon>Pseudomonadota</taxon>
        <taxon>Gammaproteobacteria</taxon>
        <taxon>Pasteurellales</taxon>
        <taxon>Pasteurellaceae</taxon>
        <taxon>Mannheimia</taxon>
    </lineage>
</organism>
<evidence type="ECO:0000313" key="2">
    <source>
        <dbReference type="Proteomes" id="UP000054123"/>
    </source>
</evidence>
<reference evidence="1 2" key="1">
    <citation type="journal article" date="2014" name="Genome Announc.">
        <title>Genome Sequence of a Presumptive Mannheimia haemolytica Strain with an A1/A6-Cross-Reactive Serotype from a White-Tailed Deer (Odocoileus virginianus).</title>
        <authorList>
            <person name="Lawrence P.K."/>
            <person name="Bey R.F."/>
            <person name="Wiener B."/>
            <person name="Kittichotirat W."/>
            <person name="Bumgarner R.E."/>
        </authorList>
    </citation>
    <scope>NUCLEOTIDE SEQUENCE [LARGE SCALE GENOMIC DNA]</scope>
    <source>
        <strain evidence="1 2">PKL10</strain>
    </source>
</reference>
<sequence>MIKKIVIISNLRMLMLFFLINDTSLDKVFFIFDNNIKIPINIVNYIRVRKSRNKLELIWNAFYYLIRFHFLCFKLGINGKKLEVYGADHITGAKFFLKRYNFILIEDGTINYSLNAYVRSIKNRLFSIPSYGVHKNVSKIYLTKSDNIPSCIKDKVEVIDIKELWNKKHDNEKVDILRMLNVNIDSILKLKGKSYILYTQPLSEDGVISEEEKIKLYENILQSYDLSRLVIKPHPREKTSYEDIFKGAYTFRDNIPAEILSLLDIEFEKAITVFSTAVLQHSKENIVFYGTKIHPKIYHHFGDVKL</sequence>
<dbReference type="Pfam" id="PF07922">
    <property type="entry name" value="Glyco_transf_52"/>
    <property type="match status" value="1"/>
</dbReference>
<dbReference type="Gene3D" id="3.40.50.11110">
    <property type="entry name" value="Sialyltransferase, C-terminal GT-B Rossman nucleotide-binding domain"/>
    <property type="match status" value="1"/>
</dbReference>